<organism evidence="2 3">
    <name type="scientific">Candidatus Methylophosphatis roskildensis</name>
    <dbReference type="NCBI Taxonomy" id="2899263"/>
    <lineage>
        <taxon>Bacteria</taxon>
        <taxon>Pseudomonadati</taxon>
        <taxon>Pseudomonadota</taxon>
        <taxon>Betaproteobacteria</taxon>
        <taxon>Nitrosomonadales</taxon>
        <taxon>Sterolibacteriaceae</taxon>
        <taxon>Candidatus Methylophosphatis</taxon>
    </lineage>
</organism>
<evidence type="ECO:0000313" key="2">
    <source>
        <dbReference type="EMBL" id="MBK6973766.1"/>
    </source>
</evidence>
<comment type="caution">
    <text evidence="2">The sequence shown here is derived from an EMBL/GenBank/DDBJ whole genome shotgun (WGS) entry which is preliminary data.</text>
</comment>
<reference evidence="2" key="1">
    <citation type="submission" date="2020-10" db="EMBL/GenBank/DDBJ databases">
        <title>Connecting structure to function with the recovery of over 1000 high-quality activated sludge metagenome-assembled genomes encoding full-length rRNA genes using long-read sequencing.</title>
        <authorList>
            <person name="Singleton C.M."/>
            <person name="Petriglieri F."/>
            <person name="Kristensen J.M."/>
            <person name="Kirkegaard R.H."/>
            <person name="Michaelsen T.Y."/>
            <person name="Andersen M.H."/>
            <person name="Karst S.M."/>
            <person name="Dueholm M.S."/>
            <person name="Nielsen P.H."/>
            <person name="Albertsen M."/>
        </authorList>
    </citation>
    <scope>NUCLEOTIDE SEQUENCE</scope>
    <source>
        <strain evidence="2">Bjer_18-Q3-R1-45_BAT3C.347</strain>
    </source>
</reference>
<accession>A0A9D7HRR0</accession>
<keyword evidence="1" id="KW-0732">Signal</keyword>
<sequence>MRLLAVLALNALIGAASAAGEGAVIDATTAGGDKVRLLPNGRWEFVDVARQADARKVADTYPENHLRPESAQGGWLGGRYIMPGDKEYNRGTLNPKMR</sequence>
<feature type="chain" id="PRO_5038440261" evidence="1">
    <location>
        <begin position="19"/>
        <end position="98"/>
    </location>
</feature>
<evidence type="ECO:0000313" key="3">
    <source>
        <dbReference type="Proteomes" id="UP000807785"/>
    </source>
</evidence>
<dbReference type="AlphaFoldDB" id="A0A9D7HRR0"/>
<feature type="signal peptide" evidence="1">
    <location>
        <begin position="1"/>
        <end position="18"/>
    </location>
</feature>
<evidence type="ECO:0000256" key="1">
    <source>
        <dbReference type="SAM" id="SignalP"/>
    </source>
</evidence>
<dbReference type="EMBL" id="JADJEV010000003">
    <property type="protein sequence ID" value="MBK6973766.1"/>
    <property type="molecule type" value="Genomic_DNA"/>
</dbReference>
<gene>
    <name evidence="2" type="ORF">IPH26_12750</name>
</gene>
<dbReference type="Proteomes" id="UP000807785">
    <property type="component" value="Unassembled WGS sequence"/>
</dbReference>
<proteinExistence type="predicted"/>
<protein>
    <submittedName>
        <fullName evidence="2">Uncharacterized protein</fullName>
    </submittedName>
</protein>
<name>A0A9D7HRR0_9PROT</name>